<dbReference type="Pfam" id="PF00072">
    <property type="entry name" value="Response_reg"/>
    <property type="match status" value="1"/>
</dbReference>
<dbReference type="AlphaFoldDB" id="A0A9X2A073"/>
<comment type="caution">
    <text evidence="5">The sequence shown here is derived from an EMBL/GenBank/DDBJ whole genome shotgun (WGS) entry which is preliminary data.</text>
</comment>
<dbReference type="InterPro" id="IPR036388">
    <property type="entry name" value="WH-like_DNA-bd_sf"/>
</dbReference>
<evidence type="ECO:0000256" key="2">
    <source>
        <dbReference type="PROSITE-ProRule" id="PRU00169"/>
    </source>
</evidence>
<dbReference type="EMBL" id="JAKRYL010000005">
    <property type="protein sequence ID" value="MCL7746842.1"/>
    <property type="molecule type" value="Genomic_DNA"/>
</dbReference>
<dbReference type="InterPro" id="IPR011006">
    <property type="entry name" value="CheY-like_superfamily"/>
</dbReference>
<evidence type="ECO:0000259" key="4">
    <source>
        <dbReference type="PROSITE" id="PS50921"/>
    </source>
</evidence>
<dbReference type="InterPro" id="IPR052048">
    <property type="entry name" value="ST_Response_Regulator"/>
</dbReference>
<dbReference type="InterPro" id="IPR008327">
    <property type="entry name" value="Sig_transdc_resp-reg_antiterm"/>
</dbReference>
<evidence type="ECO:0000256" key="1">
    <source>
        <dbReference type="ARBA" id="ARBA00023012"/>
    </source>
</evidence>
<evidence type="ECO:0000259" key="3">
    <source>
        <dbReference type="PROSITE" id="PS50110"/>
    </source>
</evidence>
<dbReference type="PROSITE" id="PS50921">
    <property type="entry name" value="ANTAR"/>
    <property type="match status" value="1"/>
</dbReference>
<reference evidence="5" key="1">
    <citation type="submission" date="2022-02" db="EMBL/GenBank/DDBJ databases">
        <title>Halalkalibacter sp. nov. isolated from Lonar Lake, India.</title>
        <authorList>
            <person name="Joshi A."/>
            <person name="Thite S."/>
            <person name="Lodha T."/>
        </authorList>
    </citation>
    <scope>NUCLEOTIDE SEQUENCE</scope>
    <source>
        <strain evidence="5">MEB205</strain>
    </source>
</reference>
<proteinExistence type="predicted"/>
<protein>
    <submittedName>
        <fullName evidence="5">Response regulator</fullName>
    </submittedName>
</protein>
<gene>
    <name evidence="5" type="ORF">MF646_06870</name>
</gene>
<dbReference type="Proteomes" id="UP001139150">
    <property type="component" value="Unassembled WGS sequence"/>
</dbReference>
<keyword evidence="6" id="KW-1185">Reference proteome</keyword>
<feature type="domain" description="ANTAR" evidence="4">
    <location>
        <begin position="125"/>
        <end position="186"/>
    </location>
</feature>
<dbReference type="PIRSF" id="PIRSF036382">
    <property type="entry name" value="RR_antiterm"/>
    <property type="match status" value="1"/>
</dbReference>
<dbReference type="GO" id="GO:0003723">
    <property type="term" value="F:RNA binding"/>
    <property type="evidence" value="ECO:0007669"/>
    <property type="project" value="InterPro"/>
</dbReference>
<dbReference type="SUPFAM" id="SSF52172">
    <property type="entry name" value="CheY-like"/>
    <property type="match status" value="1"/>
</dbReference>
<dbReference type="SMART" id="SM01012">
    <property type="entry name" value="ANTAR"/>
    <property type="match status" value="1"/>
</dbReference>
<evidence type="ECO:0000313" key="6">
    <source>
        <dbReference type="Proteomes" id="UP001139150"/>
    </source>
</evidence>
<feature type="domain" description="Response regulatory" evidence="3">
    <location>
        <begin position="5"/>
        <end position="119"/>
    </location>
</feature>
<dbReference type="Gene3D" id="1.10.10.10">
    <property type="entry name" value="Winged helix-like DNA-binding domain superfamily/Winged helix DNA-binding domain"/>
    <property type="match status" value="1"/>
</dbReference>
<accession>A0A9X2A073</accession>
<dbReference type="PANTHER" id="PTHR43228:SF1">
    <property type="entry name" value="TWO-COMPONENT RESPONSE REGULATOR ARR22"/>
    <property type="match status" value="1"/>
</dbReference>
<sequence length="194" mass="21964">MSTLRVLIAEDEYLCLVGLQSNIEDLGHQVVGVATDGLQAVEMAIEKKPDLVITDINMPSLDGIEAIKKINEKLFIPSIIVSGYYDENLIKRATKEGVLYYITKPVEMKDLEIAINIASARFEEFKKLHHELKDTKQALEGRKHIEKAKGILMDRMSLTEPEAMKRLQKISRDKNQKLVNVAKDLIKADSLFQN</sequence>
<dbReference type="Gene3D" id="3.40.50.2300">
    <property type="match status" value="1"/>
</dbReference>
<dbReference type="InterPro" id="IPR005561">
    <property type="entry name" value="ANTAR"/>
</dbReference>
<dbReference type="PROSITE" id="PS50110">
    <property type="entry name" value="RESPONSE_REGULATORY"/>
    <property type="match status" value="1"/>
</dbReference>
<dbReference type="SMART" id="SM00448">
    <property type="entry name" value="REC"/>
    <property type="match status" value="1"/>
</dbReference>
<keyword evidence="1" id="KW-0902">Two-component regulatory system</keyword>
<keyword evidence="2" id="KW-0597">Phosphoprotein</keyword>
<dbReference type="InterPro" id="IPR001789">
    <property type="entry name" value="Sig_transdc_resp-reg_receiver"/>
</dbReference>
<evidence type="ECO:0000313" key="5">
    <source>
        <dbReference type="EMBL" id="MCL7746842.1"/>
    </source>
</evidence>
<organism evidence="5 6">
    <name type="scientific">Halalkalibacter alkaliphilus</name>
    <dbReference type="NCBI Taxonomy" id="2917993"/>
    <lineage>
        <taxon>Bacteria</taxon>
        <taxon>Bacillati</taxon>
        <taxon>Bacillota</taxon>
        <taxon>Bacilli</taxon>
        <taxon>Bacillales</taxon>
        <taxon>Bacillaceae</taxon>
        <taxon>Halalkalibacter</taxon>
    </lineage>
</organism>
<name>A0A9X2A073_9BACI</name>
<feature type="modified residue" description="4-aspartylphosphate" evidence="2">
    <location>
        <position position="55"/>
    </location>
</feature>
<dbReference type="Pfam" id="PF03861">
    <property type="entry name" value="ANTAR"/>
    <property type="match status" value="1"/>
</dbReference>
<dbReference type="PANTHER" id="PTHR43228">
    <property type="entry name" value="TWO-COMPONENT RESPONSE REGULATOR"/>
    <property type="match status" value="1"/>
</dbReference>
<dbReference type="GO" id="GO:0000160">
    <property type="term" value="P:phosphorelay signal transduction system"/>
    <property type="evidence" value="ECO:0007669"/>
    <property type="project" value="UniProtKB-KW"/>
</dbReference>